<comment type="caution">
    <text evidence="2">The sequence shown here is derived from an EMBL/GenBank/DDBJ whole genome shotgun (WGS) entry which is preliminary data.</text>
</comment>
<name>A0A1R1DWP3_9BACL</name>
<keyword evidence="1" id="KW-0472">Membrane</keyword>
<gene>
    <name evidence="2" type="ORF">BK138_35065</name>
</gene>
<dbReference type="Proteomes" id="UP000187172">
    <property type="component" value="Unassembled WGS sequence"/>
</dbReference>
<organism evidence="2 3">
    <name type="scientific">Paenibacillus rhizosphaerae</name>
    <dbReference type="NCBI Taxonomy" id="297318"/>
    <lineage>
        <taxon>Bacteria</taxon>
        <taxon>Bacillati</taxon>
        <taxon>Bacillota</taxon>
        <taxon>Bacilli</taxon>
        <taxon>Bacillales</taxon>
        <taxon>Paenibacillaceae</taxon>
        <taxon>Paenibacillus</taxon>
    </lineage>
</organism>
<reference evidence="2 3" key="1">
    <citation type="submission" date="2016-11" db="EMBL/GenBank/DDBJ databases">
        <title>Paenibacillus species isolates.</title>
        <authorList>
            <person name="Beno S.M."/>
        </authorList>
    </citation>
    <scope>NUCLEOTIDE SEQUENCE [LARGE SCALE GENOMIC DNA]</scope>
    <source>
        <strain evidence="2 3">FSL R5-0378</strain>
    </source>
</reference>
<proteinExistence type="predicted"/>
<keyword evidence="1" id="KW-0812">Transmembrane</keyword>
<accession>A0A1R1DWP3</accession>
<evidence type="ECO:0000313" key="3">
    <source>
        <dbReference type="Proteomes" id="UP000187172"/>
    </source>
</evidence>
<sequence>MNLSSWIRIMADFVSTERSLAQLVHFPVILSSNLNNIKNESAIRIKGVNAKMEVKIKRFLLKWNIVFHWIFILWTACRFALTGNPYFQFGYGHQLNCLALIIPASVNLVMMYRLKANSINSE</sequence>
<evidence type="ECO:0000313" key="2">
    <source>
        <dbReference type="EMBL" id="OMF43985.1"/>
    </source>
</evidence>
<dbReference type="EMBL" id="MRTP01000028">
    <property type="protein sequence ID" value="OMF43985.1"/>
    <property type="molecule type" value="Genomic_DNA"/>
</dbReference>
<keyword evidence="1" id="KW-1133">Transmembrane helix</keyword>
<evidence type="ECO:0000256" key="1">
    <source>
        <dbReference type="SAM" id="Phobius"/>
    </source>
</evidence>
<feature type="transmembrane region" description="Helical" evidence="1">
    <location>
        <begin position="59"/>
        <end position="81"/>
    </location>
</feature>
<feature type="transmembrane region" description="Helical" evidence="1">
    <location>
        <begin position="93"/>
        <end position="112"/>
    </location>
</feature>
<protein>
    <submittedName>
        <fullName evidence="2">Uncharacterized protein</fullName>
    </submittedName>
</protein>
<dbReference type="AlphaFoldDB" id="A0A1R1DWP3"/>
<dbReference type="STRING" id="297318.BK138_35065"/>
<keyword evidence="3" id="KW-1185">Reference proteome</keyword>